<dbReference type="EMBL" id="RQJO01000004">
    <property type="protein sequence ID" value="RRB09362.1"/>
    <property type="molecule type" value="Genomic_DNA"/>
</dbReference>
<dbReference type="Proteomes" id="UP000271925">
    <property type="component" value="Unassembled WGS sequence"/>
</dbReference>
<dbReference type="Gene3D" id="2.60.40.10">
    <property type="entry name" value="Immunoglobulins"/>
    <property type="match status" value="1"/>
</dbReference>
<dbReference type="Gene3D" id="2.60.120.260">
    <property type="entry name" value="Galactose-binding domain-like"/>
    <property type="match status" value="1"/>
</dbReference>
<evidence type="ECO:0000256" key="4">
    <source>
        <dbReference type="SAM" id="MobiDB-lite"/>
    </source>
</evidence>
<dbReference type="GO" id="GO:0005975">
    <property type="term" value="P:carbohydrate metabolic process"/>
    <property type="evidence" value="ECO:0007669"/>
    <property type="project" value="InterPro"/>
</dbReference>
<accession>A0A3P1C7T6</accession>
<evidence type="ECO:0000256" key="1">
    <source>
        <dbReference type="ARBA" id="ARBA00007401"/>
    </source>
</evidence>
<dbReference type="InterPro" id="IPR036156">
    <property type="entry name" value="Beta-gal/glucu_dom_sf"/>
</dbReference>
<dbReference type="InterPro" id="IPR017853">
    <property type="entry name" value="GH"/>
</dbReference>
<evidence type="ECO:0000256" key="3">
    <source>
        <dbReference type="ARBA" id="ARBA00023295"/>
    </source>
</evidence>
<dbReference type="SUPFAM" id="SSF49785">
    <property type="entry name" value="Galactose-binding domain-like"/>
    <property type="match status" value="1"/>
</dbReference>
<feature type="region of interest" description="Disordered" evidence="4">
    <location>
        <begin position="1"/>
        <end position="23"/>
    </location>
</feature>
<dbReference type="InterPro" id="IPR013783">
    <property type="entry name" value="Ig-like_fold"/>
</dbReference>
<evidence type="ECO:0000259" key="6">
    <source>
        <dbReference type="Pfam" id="PF02836"/>
    </source>
</evidence>
<evidence type="ECO:0000313" key="7">
    <source>
        <dbReference type="EMBL" id="RRB09362.1"/>
    </source>
</evidence>
<keyword evidence="2 7" id="KW-0378">Hydrolase</keyword>
<comment type="caution">
    <text evidence="7">The sequence shown here is derived from an EMBL/GenBank/DDBJ whole genome shotgun (WGS) entry which is preliminary data.</text>
</comment>
<feature type="domain" description="Glycoside hydrolase family 2 catalytic" evidence="6">
    <location>
        <begin position="322"/>
        <end position="455"/>
    </location>
</feature>
<sequence length="608" mass="69084">MELKNPNTGFSASRSESTEPVNQLPRAVLRPNDYVLLDGEWRFLLDPDDRGIEERWCLGHSFEGTAHWPGSIEAHLAQAKGQSEASAWKDKVVAWYEREFAVPPRSESTARSMLQLTFGACGYETRIWLNGHPLRTIEGDEVHLGEYTSFSYELPEEYLRPVNRLTVRIADTMDAEIPRGKQESHVYKRGGIWYQTYTGAVRSVWLETVERNRLRTRVGVVSIVEDRLVRFSFTTRIHDPDQYQLRLQAFAPGASVPIASSEYPLRLDAGQKQQRVVLDLGDAQLWSPDTPIRYRLIAQLIDSEGYAAEIETHFGLRKIEARGRSVYLNNEPIYLDGILYQPGTATYEEMQLHMRAMKELGCNLVRVHIAGVDPRIYNLADELGLLLWVEVPSPHVSTPLSRQNHQAELLRMVALIGTHPSVVIWSLYNEDWGAQDIATNPTTRKYITDMYHYMQLAYPQFLVVDNDGWQHISFEGRLKSDLLTAHLYTPDLARWQTLLDRLTSGDLEGVAAFSLVVGDPFFYRKQVPLVISEWGGFGFADYGGPNEASERAERIRLFKHELRQRAIAGDIYTQATNIEDERNGLIDPKTGELSVPAGLLNSRNPSPA</sequence>
<dbReference type="PANTHER" id="PTHR42732">
    <property type="entry name" value="BETA-GALACTOSIDASE"/>
    <property type="match status" value="1"/>
</dbReference>
<dbReference type="SUPFAM" id="SSF49303">
    <property type="entry name" value="beta-Galactosidase/glucuronidase domain"/>
    <property type="match status" value="1"/>
</dbReference>
<dbReference type="SUPFAM" id="SSF51445">
    <property type="entry name" value="(Trans)glycosidases"/>
    <property type="match status" value="1"/>
</dbReference>
<dbReference type="InterPro" id="IPR006102">
    <property type="entry name" value="Ig-like_GH2"/>
</dbReference>
<feature type="compositionally biased region" description="Polar residues" evidence="4">
    <location>
        <begin position="1"/>
        <end position="21"/>
    </location>
</feature>
<keyword evidence="3" id="KW-0326">Glycosidase</keyword>
<evidence type="ECO:0000259" key="5">
    <source>
        <dbReference type="Pfam" id="PF00703"/>
    </source>
</evidence>
<gene>
    <name evidence="7" type="ORF">EHT25_00175</name>
</gene>
<protein>
    <submittedName>
        <fullName evidence="7">Glycoside hydrolase family 2</fullName>
    </submittedName>
</protein>
<comment type="similarity">
    <text evidence="1">Belongs to the glycosyl hydrolase 2 family.</text>
</comment>
<reference evidence="7 8" key="1">
    <citation type="submission" date="2018-11" db="EMBL/GenBank/DDBJ databases">
        <authorList>
            <person name="Zhou Z."/>
            <person name="Wang G."/>
        </authorList>
    </citation>
    <scope>NUCLEOTIDE SEQUENCE [LARGE SCALE GENOMIC DNA]</scope>
    <source>
        <strain evidence="7 8">KCTC52004</strain>
    </source>
</reference>
<feature type="domain" description="Glycoside hydrolase family 2 immunoglobulin-like beta-sandwich" evidence="5">
    <location>
        <begin position="269"/>
        <end position="317"/>
    </location>
</feature>
<dbReference type="PANTHER" id="PTHR42732:SF1">
    <property type="entry name" value="BETA-MANNOSIDASE"/>
    <property type="match status" value="1"/>
</dbReference>
<dbReference type="Gene3D" id="3.20.20.80">
    <property type="entry name" value="Glycosidases"/>
    <property type="match status" value="1"/>
</dbReference>
<evidence type="ECO:0000256" key="2">
    <source>
        <dbReference type="ARBA" id="ARBA00022801"/>
    </source>
</evidence>
<dbReference type="InterPro" id="IPR006103">
    <property type="entry name" value="Glyco_hydro_2_cat"/>
</dbReference>
<dbReference type="OrthoDB" id="9801077at2"/>
<dbReference type="RefSeq" id="WP_124868847.1">
    <property type="nucleotide sequence ID" value="NZ_RQJO01000004.1"/>
</dbReference>
<evidence type="ECO:0000313" key="8">
    <source>
        <dbReference type="Proteomes" id="UP000271925"/>
    </source>
</evidence>
<dbReference type="InterPro" id="IPR008979">
    <property type="entry name" value="Galactose-bd-like_sf"/>
</dbReference>
<dbReference type="GO" id="GO:0004553">
    <property type="term" value="F:hydrolase activity, hydrolyzing O-glycosyl compounds"/>
    <property type="evidence" value="ECO:0007669"/>
    <property type="project" value="InterPro"/>
</dbReference>
<keyword evidence="8" id="KW-1185">Reference proteome</keyword>
<proteinExistence type="inferred from homology"/>
<name>A0A3P1C7T6_9BACT</name>
<dbReference type="Pfam" id="PF02836">
    <property type="entry name" value="Glyco_hydro_2_C"/>
    <property type="match status" value="1"/>
</dbReference>
<dbReference type="Pfam" id="PF00703">
    <property type="entry name" value="Glyco_hydro_2"/>
    <property type="match status" value="1"/>
</dbReference>
<dbReference type="AlphaFoldDB" id="A0A3P1C7T6"/>
<dbReference type="InterPro" id="IPR051913">
    <property type="entry name" value="GH2_Domain-Containing"/>
</dbReference>
<organism evidence="7 8">
    <name type="scientific">Larkinella rosea</name>
    <dbReference type="NCBI Taxonomy" id="2025312"/>
    <lineage>
        <taxon>Bacteria</taxon>
        <taxon>Pseudomonadati</taxon>
        <taxon>Bacteroidota</taxon>
        <taxon>Cytophagia</taxon>
        <taxon>Cytophagales</taxon>
        <taxon>Spirosomataceae</taxon>
        <taxon>Larkinella</taxon>
    </lineage>
</organism>